<evidence type="ECO:0000313" key="2">
    <source>
        <dbReference type="EMBL" id="GIM05647.1"/>
    </source>
</evidence>
<evidence type="ECO:0000313" key="3">
    <source>
        <dbReference type="Proteomes" id="UP000747110"/>
    </source>
</evidence>
<dbReference type="Proteomes" id="UP000722791">
    <property type="component" value="Unassembled WGS sequence"/>
</dbReference>
<accession>A0A8J4FBY2</accession>
<protein>
    <submittedName>
        <fullName evidence="1">Uncharacterized protein</fullName>
    </submittedName>
</protein>
<keyword evidence="3" id="KW-1185">Reference proteome</keyword>
<dbReference type="EMBL" id="BNCQ01000019">
    <property type="protein sequence ID" value="GIM05647.1"/>
    <property type="molecule type" value="Genomic_DNA"/>
</dbReference>
<dbReference type="AlphaFoldDB" id="A0A8J4FBY2"/>
<dbReference type="EMBL" id="BNCP01000001">
    <property type="protein sequence ID" value="GIL69877.1"/>
    <property type="molecule type" value="Genomic_DNA"/>
</dbReference>
<gene>
    <name evidence="1" type="ORF">Vretifemale_656</name>
    <name evidence="2" type="ORF">Vretimale_10099</name>
</gene>
<reference evidence="1" key="1">
    <citation type="journal article" date="2021" name="Proc. Natl. Acad. Sci. U.S.A.">
        <title>Three genomes in the algal genus Volvox reveal the fate of a haploid sex-determining region after a transition to homothallism.</title>
        <authorList>
            <person name="Yamamoto K."/>
            <person name="Hamaji T."/>
            <person name="Kawai-Toyooka H."/>
            <person name="Matsuzaki R."/>
            <person name="Takahashi F."/>
            <person name="Nishimura Y."/>
            <person name="Kawachi M."/>
            <person name="Noguchi H."/>
            <person name="Minakuchi Y."/>
            <person name="Umen J.G."/>
            <person name="Toyoda A."/>
            <person name="Nozaki H."/>
        </authorList>
    </citation>
    <scope>NUCLEOTIDE SEQUENCE</scope>
    <source>
        <strain evidence="2">NIES-3785</strain>
        <strain evidence="1">NIES-3786</strain>
    </source>
</reference>
<organism evidence="1 3">
    <name type="scientific">Volvox reticuliferus</name>
    <dbReference type="NCBI Taxonomy" id="1737510"/>
    <lineage>
        <taxon>Eukaryota</taxon>
        <taxon>Viridiplantae</taxon>
        <taxon>Chlorophyta</taxon>
        <taxon>core chlorophytes</taxon>
        <taxon>Chlorophyceae</taxon>
        <taxon>CS clade</taxon>
        <taxon>Chlamydomonadales</taxon>
        <taxon>Volvocaceae</taxon>
        <taxon>Volvox</taxon>
    </lineage>
</organism>
<proteinExistence type="predicted"/>
<comment type="caution">
    <text evidence="1">The sequence shown here is derived from an EMBL/GenBank/DDBJ whole genome shotgun (WGS) entry which is preliminary data.</text>
</comment>
<sequence>MPPLCVLLPVSRSERPRTEETAAVITLLRDACKGAVVPAAVVGRASMPRRRAPPMLPRVLLRELLGSMKRRPTTAAVARRTVINTAALGRISQVWVPRRWCSTAGDTAAAVTVPVTVGLCGDGGGGGSGAVTTTVRSRLCFSRRRTVATALLDKAAAGLGDVRRMLEDSFLSWRPCPRLSCSN</sequence>
<dbReference type="Proteomes" id="UP000747110">
    <property type="component" value="Unassembled WGS sequence"/>
</dbReference>
<name>A0A8J4FBY2_9CHLO</name>
<evidence type="ECO:0000313" key="1">
    <source>
        <dbReference type="EMBL" id="GIL69877.1"/>
    </source>
</evidence>